<protein>
    <submittedName>
        <fullName evidence="2">Uncharacterized protein</fullName>
    </submittedName>
</protein>
<proteinExistence type="predicted"/>
<organism evidence="2 3">
    <name type="scientific">Pseudonocardia eucalypti</name>
    <dbReference type="NCBI Taxonomy" id="648755"/>
    <lineage>
        <taxon>Bacteria</taxon>
        <taxon>Bacillati</taxon>
        <taxon>Actinomycetota</taxon>
        <taxon>Actinomycetes</taxon>
        <taxon>Pseudonocardiales</taxon>
        <taxon>Pseudonocardiaceae</taxon>
        <taxon>Pseudonocardia</taxon>
    </lineage>
</organism>
<evidence type="ECO:0000313" key="3">
    <source>
        <dbReference type="Proteomes" id="UP001428817"/>
    </source>
</evidence>
<comment type="caution">
    <text evidence="2">The sequence shown here is derived from an EMBL/GenBank/DDBJ whole genome shotgun (WGS) entry which is preliminary data.</text>
</comment>
<dbReference type="EMBL" id="BAABJP010000041">
    <property type="protein sequence ID" value="GAA5168981.1"/>
    <property type="molecule type" value="Genomic_DNA"/>
</dbReference>
<accession>A0ABP9QXU9</accession>
<feature type="compositionally biased region" description="Gly residues" evidence="1">
    <location>
        <begin position="46"/>
        <end position="77"/>
    </location>
</feature>
<reference evidence="3" key="1">
    <citation type="journal article" date="2019" name="Int. J. Syst. Evol. Microbiol.">
        <title>The Global Catalogue of Microorganisms (GCM) 10K type strain sequencing project: providing services to taxonomists for standard genome sequencing and annotation.</title>
        <authorList>
            <consortium name="The Broad Institute Genomics Platform"/>
            <consortium name="The Broad Institute Genome Sequencing Center for Infectious Disease"/>
            <person name="Wu L."/>
            <person name="Ma J."/>
        </authorList>
    </citation>
    <scope>NUCLEOTIDE SEQUENCE [LARGE SCALE GENOMIC DNA]</scope>
    <source>
        <strain evidence="3">JCM 18303</strain>
    </source>
</reference>
<gene>
    <name evidence="2" type="ORF">GCM10023321_63850</name>
</gene>
<sequence>MLNTVRPINASNGLSPSITVLRSTHSNAPDTACEIQPGSSGPAGAVPGGGELGGGACTGGVADGAGGVGAEGGGAGP</sequence>
<evidence type="ECO:0000256" key="1">
    <source>
        <dbReference type="SAM" id="MobiDB-lite"/>
    </source>
</evidence>
<dbReference type="Proteomes" id="UP001428817">
    <property type="component" value="Unassembled WGS sequence"/>
</dbReference>
<name>A0ABP9QXU9_9PSEU</name>
<evidence type="ECO:0000313" key="2">
    <source>
        <dbReference type="EMBL" id="GAA5168981.1"/>
    </source>
</evidence>
<feature type="region of interest" description="Disordered" evidence="1">
    <location>
        <begin position="36"/>
        <end position="77"/>
    </location>
</feature>
<keyword evidence="3" id="KW-1185">Reference proteome</keyword>